<organism evidence="2 3">
    <name type="scientific">Trichinella pseudospiralis</name>
    <name type="common">Parasitic roundworm</name>
    <dbReference type="NCBI Taxonomy" id="6337"/>
    <lineage>
        <taxon>Eukaryota</taxon>
        <taxon>Metazoa</taxon>
        <taxon>Ecdysozoa</taxon>
        <taxon>Nematoda</taxon>
        <taxon>Enoplea</taxon>
        <taxon>Dorylaimia</taxon>
        <taxon>Trichinellida</taxon>
        <taxon>Trichinellidae</taxon>
        <taxon>Trichinella</taxon>
    </lineage>
</organism>
<name>A0A0V0XPE0_TRIPS</name>
<reference evidence="2 3" key="1">
    <citation type="submission" date="2015-01" db="EMBL/GenBank/DDBJ databases">
        <title>Evolution of Trichinella species and genotypes.</title>
        <authorList>
            <person name="Korhonen P.K."/>
            <person name="Edoardo P."/>
            <person name="Giuseppe L.R."/>
            <person name="Gasser R.B."/>
        </authorList>
    </citation>
    <scope>NUCLEOTIDE SEQUENCE [LARGE SCALE GENOMIC DNA]</scope>
    <source>
        <strain evidence="2">ISS141</strain>
    </source>
</reference>
<evidence type="ECO:0000313" key="2">
    <source>
        <dbReference type="EMBL" id="KRX89898.1"/>
    </source>
</evidence>
<evidence type="ECO:0000313" key="3">
    <source>
        <dbReference type="Proteomes" id="UP000054815"/>
    </source>
</evidence>
<dbReference type="Proteomes" id="UP000054815">
    <property type="component" value="Unassembled WGS sequence"/>
</dbReference>
<feature type="non-terminal residue" evidence="2">
    <location>
        <position position="52"/>
    </location>
</feature>
<dbReference type="AlphaFoldDB" id="A0A0V0XPE0"/>
<sequence length="52" mass="6345">MDWLSRLCSLLDIIQVHFTNDDALNLRYQMEKKEKRKLIKKKNLRKMPAEIQ</sequence>
<proteinExistence type="predicted"/>
<dbReference type="EMBL" id="JYDU01000182">
    <property type="protein sequence ID" value="KRX89898.1"/>
    <property type="molecule type" value="Genomic_DNA"/>
</dbReference>
<gene>
    <name evidence="1" type="ORF">T4E_5262</name>
    <name evidence="2" type="ORF">T4E_841</name>
</gene>
<dbReference type="EMBL" id="JYDU01000182">
    <property type="protein sequence ID" value="KRX89890.1"/>
    <property type="molecule type" value="Genomic_DNA"/>
</dbReference>
<protein>
    <submittedName>
        <fullName evidence="2">Uncharacterized protein</fullName>
    </submittedName>
</protein>
<comment type="caution">
    <text evidence="2">The sequence shown here is derived from an EMBL/GenBank/DDBJ whole genome shotgun (WGS) entry which is preliminary data.</text>
</comment>
<evidence type="ECO:0000313" key="1">
    <source>
        <dbReference type="EMBL" id="KRX89890.1"/>
    </source>
</evidence>
<accession>A0A0V0XPE0</accession>